<protein>
    <recommendedName>
        <fullName evidence="3">Sulfur reduction protein DsrS</fullName>
    </recommendedName>
</protein>
<gene>
    <name evidence="1" type="ORF">TBH_C2448</name>
</gene>
<dbReference type="Proteomes" id="UP000031631">
    <property type="component" value="Chromosome"/>
</dbReference>
<reference evidence="1 2" key="1">
    <citation type="journal article" date="2014" name="PLoS ONE">
        <title>Physiological and genomic features of a novel sulfur-oxidizing gammaproteobacterium belonging to a previously uncultivated symbiotic lineage isolated from a hydrothermal vent.</title>
        <authorList>
            <person name="Nunoura T."/>
            <person name="Takaki Y."/>
            <person name="Kazama H."/>
            <person name="Kakuta J."/>
            <person name="Shimamura S."/>
            <person name="Makita H."/>
            <person name="Hirai M."/>
            <person name="Miyazaki M."/>
            <person name="Takai K."/>
        </authorList>
    </citation>
    <scope>NUCLEOTIDE SEQUENCE [LARGE SCALE GENOMIC DNA]</scope>
    <source>
        <strain evidence="1 2">Hiromi1</strain>
    </source>
</reference>
<organism evidence="1 2">
    <name type="scientific">Thiolapillus brandeum</name>
    <dbReference type="NCBI Taxonomy" id="1076588"/>
    <lineage>
        <taxon>Bacteria</taxon>
        <taxon>Pseudomonadati</taxon>
        <taxon>Pseudomonadota</taxon>
        <taxon>Gammaproteobacteria</taxon>
        <taxon>Chromatiales</taxon>
        <taxon>Sedimenticolaceae</taxon>
        <taxon>Thiolapillus</taxon>
    </lineage>
</organism>
<name>A0A7U6GKP3_9GAMM</name>
<proteinExistence type="predicted"/>
<sequence>MELAPEDSLRLNVMLANRPQAIRIDESRMILYALSDKGEMEIPLNPTGRDEPYLKQIREMLSMHALGTPSGYPRHVWSRMGHLSSDNLEALLLLGEPEAVVAIAYSEELTDDLARKAWWALEDAENARQMLRTAEVVNGEMGPVLAAYLVEFLPFETEAEKIMDTVQLVLQPGLLGQGIKEDLWKRARRKNAFYVGFLTALPDDLPEQGVSAPAWERLQDELQAMIHRGNPLAEQLYRVLSPSGQAWLATLDKVLEKPGTQDVVNRVLDAAADYFSTVRPEGRADATIEDLEKEAETWVSDKGNALVQQILDLDAGLAPELAAMRVLAGSGYGMVRPVFGRSDAIGTLMRRKLQPILEPYRNHINRLRQVP</sequence>
<dbReference type="KEGG" id="tbn:TBH_C2448"/>
<dbReference type="RefSeq" id="WP_041068885.1">
    <property type="nucleotide sequence ID" value="NZ_AP012273.1"/>
</dbReference>
<dbReference type="EMBL" id="AP012273">
    <property type="protein sequence ID" value="BAO45357.1"/>
    <property type="molecule type" value="Genomic_DNA"/>
</dbReference>
<evidence type="ECO:0000313" key="2">
    <source>
        <dbReference type="Proteomes" id="UP000031631"/>
    </source>
</evidence>
<keyword evidence="2" id="KW-1185">Reference proteome</keyword>
<evidence type="ECO:0008006" key="3">
    <source>
        <dbReference type="Google" id="ProtNLM"/>
    </source>
</evidence>
<evidence type="ECO:0000313" key="1">
    <source>
        <dbReference type="EMBL" id="BAO45357.1"/>
    </source>
</evidence>
<accession>A0A7U6GKP3</accession>
<dbReference type="AlphaFoldDB" id="A0A7U6GKP3"/>
<dbReference type="OrthoDB" id="9770072at2"/>